<proteinExistence type="predicted"/>
<sequence length="503" mass="56556">MPSIRRYFRMLGMEIPLCLYMLGSYLKYPVFQNLIFEKECLRKYDQNVTFCRDVTAYYDDKDIQSASNHFYFISSLVLMVPSLVTTLLLGAATDYWSMKIPLVIPYIGCIAGSVNYVLQSYFLHADVNLLLISDALFGVCGGFIAIISTTLTYGVKTSLIRHRSYRIAGIEGAIGLGGTIGYALSGTIREACGYVYTFVIILALEVVALLYLLILAKESHFEPIERDSEQCLLLPPESNRKSYTEPVGTITHNRPALLKATGKHLANVVVEFYKVLSKERKFRAVLCLNLIAFGVELLIFAGLADIQYSYLRYELKWGDKKYGWFSGLSYGITTATVLLLYPLLRMKFFSDGILGCLGLTTKIASLFMFAFVQNEYMAFSITIVMMFNRFVSTGFRAFISSVIEMHEQGKIFSVISLLEGATSLAATSIFNNVYPKTLDFFPGLLYLISACLLIIPLTILGFVLQVYLIFLPRISDRVVRSRQSPEYSEDVLGSHNDVIDESD</sequence>
<keyword evidence="2 5" id="KW-0812">Transmembrane</keyword>
<dbReference type="InterPro" id="IPR011701">
    <property type="entry name" value="MFS"/>
</dbReference>
<dbReference type="InterPro" id="IPR036259">
    <property type="entry name" value="MFS_trans_sf"/>
</dbReference>
<evidence type="ECO:0000256" key="3">
    <source>
        <dbReference type="ARBA" id="ARBA00022989"/>
    </source>
</evidence>
<feature type="transmembrane region" description="Helical" evidence="5">
    <location>
        <begin position="135"/>
        <end position="155"/>
    </location>
</feature>
<protein>
    <recommendedName>
        <fullName evidence="8">Major facilitator superfamily (MFS) profile domain-containing protein</fullName>
    </recommendedName>
</protein>
<feature type="transmembrane region" description="Helical" evidence="5">
    <location>
        <begin position="353"/>
        <end position="372"/>
    </location>
</feature>
<evidence type="ECO:0000256" key="1">
    <source>
        <dbReference type="ARBA" id="ARBA00004141"/>
    </source>
</evidence>
<evidence type="ECO:0000256" key="5">
    <source>
        <dbReference type="SAM" id="Phobius"/>
    </source>
</evidence>
<feature type="transmembrane region" description="Helical" evidence="5">
    <location>
        <begin position="411"/>
        <end position="431"/>
    </location>
</feature>
<feature type="transmembrane region" description="Helical" evidence="5">
    <location>
        <begin position="284"/>
        <end position="304"/>
    </location>
</feature>
<dbReference type="OrthoDB" id="419734at2759"/>
<keyword evidence="3 5" id="KW-1133">Transmembrane helix</keyword>
<feature type="transmembrane region" description="Helical" evidence="5">
    <location>
        <begin position="167"/>
        <end position="188"/>
    </location>
</feature>
<evidence type="ECO:0000313" key="6">
    <source>
        <dbReference type="EMBL" id="CAD6198126.1"/>
    </source>
</evidence>
<dbReference type="PANTHER" id="PTHR23507">
    <property type="entry name" value="ZGC:174356"/>
    <property type="match status" value="1"/>
</dbReference>
<keyword evidence="7" id="KW-1185">Reference proteome</keyword>
<dbReference type="PANTHER" id="PTHR23507:SF1">
    <property type="entry name" value="FI18259P1-RELATED"/>
    <property type="match status" value="1"/>
</dbReference>
<feature type="transmembrane region" description="Helical" evidence="5">
    <location>
        <begin position="378"/>
        <end position="399"/>
    </location>
</feature>
<name>A0A8S1HQ08_9PELO</name>
<gene>
    <name evidence="6" type="ORF">CAUJ_LOCUS14033</name>
</gene>
<dbReference type="GO" id="GO:0022857">
    <property type="term" value="F:transmembrane transporter activity"/>
    <property type="evidence" value="ECO:0007669"/>
    <property type="project" value="InterPro"/>
</dbReference>
<dbReference type="EMBL" id="CAJGYM010000116">
    <property type="protein sequence ID" value="CAD6198126.1"/>
    <property type="molecule type" value="Genomic_DNA"/>
</dbReference>
<dbReference type="Proteomes" id="UP000835052">
    <property type="component" value="Unassembled WGS sequence"/>
</dbReference>
<feature type="transmembrane region" description="Helical" evidence="5">
    <location>
        <begin position="443"/>
        <end position="470"/>
    </location>
</feature>
<reference evidence="6" key="1">
    <citation type="submission" date="2020-10" db="EMBL/GenBank/DDBJ databases">
        <authorList>
            <person name="Kikuchi T."/>
        </authorList>
    </citation>
    <scope>NUCLEOTIDE SEQUENCE</scope>
    <source>
        <strain evidence="6">NKZ352</strain>
    </source>
</reference>
<keyword evidence="4 5" id="KW-0472">Membrane</keyword>
<feature type="transmembrane region" description="Helical" evidence="5">
    <location>
        <begin position="7"/>
        <end position="26"/>
    </location>
</feature>
<dbReference type="AlphaFoldDB" id="A0A8S1HQ08"/>
<dbReference type="SUPFAM" id="SSF103473">
    <property type="entry name" value="MFS general substrate transporter"/>
    <property type="match status" value="1"/>
</dbReference>
<dbReference type="Gene3D" id="1.20.1250.20">
    <property type="entry name" value="MFS general substrate transporter like domains"/>
    <property type="match status" value="1"/>
</dbReference>
<evidence type="ECO:0000256" key="2">
    <source>
        <dbReference type="ARBA" id="ARBA00022692"/>
    </source>
</evidence>
<dbReference type="GO" id="GO:0016020">
    <property type="term" value="C:membrane"/>
    <property type="evidence" value="ECO:0007669"/>
    <property type="project" value="UniProtKB-SubCell"/>
</dbReference>
<accession>A0A8S1HQ08</accession>
<feature type="transmembrane region" description="Helical" evidence="5">
    <location>
        <begin position="324"/>
        <end position="341"/>
    </location>
</feature>
<evidence type="ECO:0000256" key="4">
    <source>
        <dbReference type="ARBA" id="ARBA00023136"/>
    </source>
</evidence>
<organism evidence="6 7">
    <name type="scientific">Caenorhabditis auriculariae</name>
    <dbReference type="NCBI Taxonomy" id="2777116"/>
    <lineage>
        <taxon>Eukaryota</taxon>
        <taxon>Metazoa</taxon>
        <taxon>Ecdysozoa</taxon>
        <taxon>Nematoda</taxon>
        <taxon>Chromadorea</taxon>
        <taxon>Rhabditida</taxon>
        <taxon>Rhabditina</taxon>
        <taxon>Rhabditomorpha</taxon>
        <taxon>Rhabditoidea</taxon>
        <taxon>Rhabditidae</taxon>
        <taxon>Peloderinae</taxon>
        <taxon>Caenorhabditis</taxon>
    </lineage>
</organism>
<comment type="subcellular location">
    <subcellularLocation>
        <location evidence="1">Membrane</location>
        <topology evidence="1">Multi-pass membrane protein</topology>
    </subcellularLocation>
</comment>
<feature type="transmembrane region" description="Helical" evidence="5">
    <location>
        <begin position="194"/>
        <end position="216"/>
    </location>
</feature>
<evidence type="ECO:0008006" key="8">
    <source>
        <dbReference type="Google" id="ProtNLM"/>
    </source>
</evidence>
<feature type="transmembrane region" description="Helical" evidence="5">
    <location>
        <begin position="103"/>
        <end position="123"/>
    </location>
</feature>
<dbReference type="Pfam" id="PF07690">
    <property type="entry name" value="MFS_1"/>
    <property type="match status" value="1"/>
</dbReference>
<evidence type="ECO:0000313" key="7">
    <source>
        <dbReference type="Proteomes" id="UP000835052"/>
    </source>
</evidence>
<comment type="caution">
    <text evidence="6">The sequence shown here is derived from an EMBL/GenBank/DDBJ whole genome shotgun (WGS) entry which is preliminary data.</text>
</comment>
<feature type="transmembrane region" description="Helical" evidence="5">
    <location>
        <begin position="70"/>
        <end position="91"/>
    </location>
</feature>